<dbReference type="CDD" id="cd00580">
    <property type="entry name" value="CHMI"/>
    <property type="match status" value="1"/>
</dbReference>
<dbReference type="Proteomes" id="UP000189369">
    <property type="component" value="Chromosome"/>
</dbReference>
<organism evidence="1 2">
    <name type="scientific">Paenalcaligenes hominis</name>
    <dbReference type="NCBI Taxonomy" id="643674"/>
    <lineage>
        <taxon>Bacteria</taxon>
        <taxon>Pseudomonadati</taxon>
        <taxon>Pseudomonadota</taxon>
        <taxon>Betaproteobacteria</taxon>
        <taxon>Burkholderiales</taxon>
        <taxon>Alcaligenaceae</taxon>
        <taxon>Paenalcaligenes</taxon>
    </lineage>
</organism>
<dbReference type="InterPro" id="IPR004220">
    <property type="entry name" value="5-COMe_2-OHmuconate_Isoase"/>
</dbReference>
<dbReference type="GO" id="GO:0008704">
    <property type="term" value="F:5-carboxymethyl-2-hydroxymuconate delta-isomerase activity"/>
    <property type="evidence" value="ECO:0007669"/>
    <property type="project" value="InterPro"/>
</dbReference>
<proteinExistence type="predicted"/>
<dbReference type="KEGG" id="phn:PAEH1_10740"/>
<name>A0A1U9K1I0_9BURK</name>
<reference evidence="1 2" key="1">
    <citation type="submission" date="2017-01" db="EMBL/GenBank/DDBJ databases">
        <title>Complete Genome Sequence of Paenalcaligenes hominis, Isolated from a paraplegic Patient with neurogenic bladder.</title>
        <authorList>
            <person name="Mukhopadhyay R."/>
            <person name="Joaquin J."/>
            <person name="Hogue R."/>
            <person name="Kilaru A."/>
            <person name="Jospin G."/>
            <person name="Mars K."/>
            <person name="Eisen J.A."/>
            <person name="Chaturvedi V."/>
        </authorList>
    </citation>
    <scope>NUCLEOTIDE SEQUENCE [LARGE SCALE GENOMIC DNA]</scope>
    <source>
        <strain evidence="1 2">15S00501</strain>
    </source>
</reference>
<protein>
    <recommendedName>
        <fullName evidence="3">5-carboxymethyl-2-hydroxymuconate isomerase</fullName>
    </recommendedName>
</protein>
<accession>A0A1U9K1I0</accession>
<dbReference type="OrthoDB" id="9805307at2"/>
<dbReference type="InterPro" id="IPR014347">
    <property type="entry name" value="Tautomerase/MIF_sf"/>
</dbReference>
<gene>
    <name evidence="1" type="ORF">PAEH1_10740</name>
</gene>
<dbReference type="SUPFAM" id="SSF55331">
    <property type="entry name" value="Tautomerase/MIF"/>
    <property type="match status" value="1"/>
</dbReference>
<dbReference type="STRING" id="643674.PAEH1_10740"/>
<sequence length="122" mass="13721">MPHLLVEYSANLNPDPQALLTALNDALIESGHFVEFDIKTRLFPVEHFLIGNQDQRAFVHACLKLMPGRTLEDRADLAQRLSQTVAQQFSQVTTLHIQFSAEVLELHAATYSKQFSSDVNTV</sequence>
<dbReference type="PANTHER" id="PTHR37950:SF1">
    <property type="entry name" value="4-HYDROXYPHENYLACETATE CATABOLISM PROTEIN"/>
    <property type="match status" value="1"/>
</dbReference>
<evidence type="ECO:0008006" key="3">
    <source>
        <dbReference type="Google" id="ProtNLM"/>
    </source>
</evidence>
<dbReference type="Gene3D" id="3.30.429.10">
    <property type="entry name" value="Macrophage Migration Inhibitory Factor"/>
    <property type="match status" value="1"/>
</dbReference>
<evidence type="ECO:0000313" key="2">
    <source>
        <dbReference type="Proteomes" id="UP000189369"/>
    </source>
</evidence>
<evidence type="ECO:0000313" key="1">
    <source>
        <dbReference type="EMBL" id="AQS51905.1"/>
    </source>
</evidence>
<dbReference type="Pfam" id="PF02962">
    <property type="entry name" value="CHMI"/>
    <property type="match status" value="1"/>
</dbReference>
<dbReference type="EMBL" id="CP019697">
    <property type="protein sequence ID" value="AQS51905.1"/>
    <property type="molecule type" value="Genomic_DNA"/>
</dbReference>
<dbReference type="PANTHER" id="PTHR37950">
    <property type="entry name" value="4-HYDROXYPHENYLACETATE CATABOLISM PROTEIN"/>
    <property type="match status" value="1"/>
</dbReference>
<dbReference type="AlphaFoldDB" id="A0A1U9K1I0"/>